<proteinExistence type="predicted"/>
<keyword evidence="2" id="KW-1185">Reference proteome</keyword>
<comment type="caution">
    <text evidence="1">The sequence shown here is derived from an EMBL/GenBank/DDBJ whole genome shotgun (WGS) entry which is preliminary data.</text>
</comment>
<evidence type="ECO:0000313" key="1">
    <source>
        <dbReference type="EMBL" id="GEA60382.1"/>
    </source>
</evidence>
<name>A0A4Y3IMT1_9VIBR</name>
<dbReference type="AlphaFoldDB" id="A0A4Y3IMT1"/>
<reference evidence="1 2" key="1">
    <citation type="submission" date="2019-06" db="EMBL/GenBank/DDBJ databases">
        <title>Whole genome shotgun sequence of Vibrio comitans NBRC 102076.</title>
        <authorList>
            <person name="Hosoyama A."/>
            <person name="Uohara A."/>
            <person name="Ohji S."/>
            <person name="Ichikawa N."/>
        </authorList>
    </citation>
    <scope>NUCLEOTIDE SEQUENCE [LARGE SCALE GENOMIC DNA]</scope>
    <source>
        <strain evidence="1 2">NBRC 102076</strain>
    </source>
</reference>
<evidence type="ECO:0000313" key="2">
    <source>
        <dbReference type="Proteomes" id="UP000318242"/>
    </source>
</evidence>
<dbReference type="Proteomes" id="UP000318242">
    <property type="component" value="Unassembled WGS sequence"/>
</dbReference>
<organism evidence="1 2">
    <name type="scientific">Vibrio comitans NBRC 102076</name>
    <dbReference type="NCBI Taxonomy" id="1219078"/>
    <lineage>
        <taxon>Bacteria</taxon>
        <taxon>Pseudomonadati</taxon>
        <taxon>Pseudomonadota</taxon>
        <taxon>Gammaproteobacteria</taxon>
        <taxon>Vibrionales</taxon>
        <taxon>Vibrionaceae</taxon>
        <taxon>Vibrio</taxon>
    </lineage>
</organism>
<accession>A0A4Y3IMT1</accession>
<protein>
    <submittedName>
        <fullName evidence="1">Uncharacterized protein</fullName>
    </submittedName>
</protein>
<sequence length="57" mass="6338">MEEFEWYAPEPAAKTEGVIHDEPSNKELSNNALVEDSTFNMMNSDSLTLDGVLVTYG</sequence>
<gene>
    <name evidence="1" type="ORF">VCO01S_15750</name>
</gene>
<dbReference type="EMBL" id="BJLH01000006">
    <property type="protein sequence ID" value="GEA60382.1"/>
    <property type="molecule type" value="Genomic_DNA"/>
</dbReference>